<dbReference type="Proteomes" id="UP000593572">
    <property type="component" value="Unassembled WGS sequence"/>
</dbReference>
<keyword evidence="3" id="KW-1185">Reference proteome</keyword>
<gene>
    <name evidence="2" type="ORF">Golob_016299</name>
</gene>
<organism evidence="2 3">
    <name type="scientific">Gossypium lobatum</name>
    <dbReference type="NCBI Taxonomy" id="34289"/>
    <lineage>
        <taxon>Eukaryota</taxon>
        <taxon>Viridiplantae</taxon>
        <taxon>Streptophyta</taxon>
        <taxon>Embryophyta</taxon>
        <taxon>Tracheophyta</taxon>
        <taxon>Spermatophyta</taxon>
        <taxon>Magnoliopsida</taxon>
        <taxon>eudicotyledons</taxon>
        <taxon>Gunneridae</taxon>
        <taxon>Pentapetalae</taxon>
        <taxon>rosids</taxon>
        <taxon>malvids</taxon>
        <taxon>Malvales</taxon>
        <taxon>Malvaceae</taxon>
        <taxon>Malvoideae</taxon>
        <taxon>Gossypium</taxon>
    </lineage>
</organism>
<evidence type="ECO:0000313" key="2">
    <source>
        <dbReference type="EMBL" id="MBA0559333.1"/>
    </source>
</evidence>
<feature type="compositionally biased region" description="Basic and acidic residues" evidence="1">
    <location>
        <begin position="40"/>
        <end position="53"/>
    </location>
</feature>
<reference evidence="2 3" key="1">
    <citation type="journal article" date="2019" name="Genome Biol. Evol.">
        <title>Insights into the evolution of the New World diploid cottons (Gossypium, subgenus Houzingenia) based on genome sequencing.</title>
        <authorList>
            <person name="Grover C.E."/>
            <person name="Arick M.A. 2nd"/>
            <person name="Thrash A."/>
            <person name="Conover J.L."/>
            <person name="Sanders W.S."/>
            <person name="Peterson D.G."/>
            <person name="Frelichowski J.E."/>
            <person name="Scheffler J.A."/>
            <person name="Scheffler B.E."/>
            <person name="Wendel J.F."/>
        </authorList>
    </citation>
    <scope>NUCLEOTIDE SEQUENCE [LARGE SCALE GENOMIC DNA]</scope>
    <source>
        <strain evidence="2">157</strain>
        <tissue evidence="2">Leaf</tissue>
    </source>
</reference>
<protein>
    <submittedName>
        <fullName evidence="2">Uncharacterized protein</fullName>
    </submittedName>
</protein>
<accession>A0A7J8M3Y0</accession>
<dbReference type="EMBL" id="JABEZX010000007">
    <property type="protein sequence ID" value="MBA0559333.1"/>
    <property type="molecule type" value="Genomic_DNA"/>
</dbReference>
<comment type="caution">
    <text evidence="2">The sequence shown here is derived from an EMBL/GenBank/DDBJ whole genome shotgun (WGS) entry which is preliminary data.</text>
</comment>
<evidence type="ECO:0000256" key="1">
    <source>
        <dbReference type="SAM" id="MobiDB-lite"/>
    </source>
</evidence>
<name>A0A7J8M3Y0_9ROSI</name>
<proteinExistence type="predicted"/>
<feature type="region of interest" description="Disordered" evidence="1">
    <location>
        <begin position="20"/>
        <end position="53"/>
    </location>
</feature>
<feature type="compositionally biased region" description="Polar residues" evidence="1">
    <location>
        <begin position="23"/>
        <end position="36"/>
    </location>
</feature>
<dbReference type="AlphaFoldDB" id="A0A7J8M3Y0"/>
<evidence type="ECO:0000313" key="3">
    <source>
        <dbReference type="Proteomes" id="UP000593572"/>
    </source>
</evidence>
<sequence length="53" mass="6210">MLAAQLSMMFKDKRQQVVRIESDQSSNHQTYNSGSPSEEGECKWESEKRWCNN</sequence>